<organism evidence="7 8">
    <name type="scientific">Diacronema lutheri</name>
    <name type="common">Unicellular marine alga</name>
    <name type="synonym">Monochrysis lutheri</name>
    <dbReference type="NCBI Taxonomy" id="2081491"/>
    <lineage>
        <taxon>Eukaryota</taxon>
        <taxon>Haptista</taxon>
        <taxon>Haptophyta</taxon>
        <taxon>Pavlovophyceae</taxon>
        <taxon>Pavlovales</taxon>
        <taxon>Pavlovaceae</taxon>
        <taxon>Diacronema</taxon>
    </lineage>
</organism>
<keyword evidence="8" id="KW-1185">Reference proteome</keyword>
<dbReference type="InterPro" id="IPR015424">
    <property type="entry name" value="PyrdxlP-dep_Trfase"/>
</dbReference>
<dbReference type="InterPro" id="IPR015421">
    <property type="entry name" value="PyrdxlP-dep_Trfase_major"/>
</dbReference>
<comment type="caution">
    <text evidence="7">The sequence shown here is derived from an EMBL/GenBank/DDBJ whole genome shotgun (WGS) entry which is preliminary data.</text>
</comment>
<feature type="compositionally biased region" description="Low complexity" evidence="4">
    <location>
        <begin position="528"/>
        <end position="540"/>
    </location>
</feature>
<evidence type="ECO:0000256" key="1">
    <source>
        <dbReference type="ARBA" id="ARBA00001933"/>
    </source>
</evidence>
<keyword evidence="3" id="KW-0663">Pyridoxal phosphate</keyword>
<dbReference type="PANTHER" id="PTHR32325">
    <property type="entry name" value="BETA-ELIMINATING LYASE-LIKE PROTEIN-RELATED"/>
    <property type="match status" value="1"/>
</dbReference>
<dbReference type="InterPro" id="IPR015422">
    <property type="entry name" value="PyrdxlP-dep_Trfase_small"/>
</dbReference>
<evidence type="ECO:0000313" key="7">
    <source>
        <dbReference type="EMBL" id="KAG8457591.1"/>
    </source>
</evidence>
<protein>
    <recommendedName>
        <fullName evidence="6">Aromatic amino acid beta-eliminating lyase/threonine aldolase domain-containing protein</fullName>
    </recommendedName>
</protein>
<accession>A0A8J5X3R5</accession>
<feature type="domain" description="Aromatic amino acid beta-eliminating lyase/threonine aldolase" evidence="6">
    <location>
        <begin position="91"/>
        <end position="456"/>
    </location>
</feature>
<feature type="chain" id="PRO_5035206433" description="Aromatic amino acid beta-eliminating lyase/threonine aldolase domain-containing protein" evidence="5">
    <location>
        <begin position="16"/>
        <end position="547"/>
    </location>
</feature>
<dbReference type="GO" id="GO:0016829">
    <property type="term" value="F:lyase activity"/>
    <property type="evidence" value="ECO:0007669"/>
    <property type="project" value="InterPro"/>
</dbReference>
<dbReference type="EMBL" id="JAGTXO010000067">
    <property type="protein sequence ID" value="KAG8457591.1"/>
    <property type="molecule type" value="Genomic_DNA"/>
</dbReference>
<sequence length="547" mass="57218">MIALLGGALATRAMASAVPPPRVHIVPTADGGAHESDGAASVSWAPRSRIEPFRIKMVEPLKFTTRAQRADALAHAGYNLFRIEADDVLLDFLTDSGTGAMSCAQWAAMIEADESYAGARAWRKLETSFRRLFDFAWLLPTHQGRAAERLLFAELGGPSARFVANAFFDTTRANAEATGATCVDLPGTAADHAAGFGGNIDLDRLRAELATGGVTAVVITATNNAGGGQPVSLSNMRAASALCRAASVPLVLDGCRFAENAHFIRTREPAMASASIDEIVRAMSALFDVMTMSAKKDGLSNTGGWLALRDDALATRLQGRLIMTEGFTTYGGMAGRDMAAVAVGLEEATRPEYLEYRARTVAYMAERLVAHGVPVVTPPGGHAVYLDASAMLPDVPRAQFPGQAVACALYVEGGLRACEVGALMFGADAAEAAGRRELVRLAFPRRMYTQAHFDFAIEVCVRAHELCKAGQVRGMVITQGADSPLRHFSATMRPVDDAGADAGRTGAAGAGADVRAARGAGRGGRRGGPAPSGAPAGMPAEVRSGAA</sequence>
<dbReference type="InterPro" id="IPR001597">
    <property type="entry name" value="ArAA_b-elim_lyase/Thr_aldolase"/>
</dbReference>
<evidence type="ECO:0000256" key="5">
    <source>
        <dbReference type="SAM" id="SignalP"/>
    </source>
</evidence>
<dbReference type="OMA" id="MTMSAKK"/>
<evidence type="ECO:0000259" key="6">
    <source>
        <dbReference type="Pfam" id="PF01212"/>
    </source>
</evidence>
<comment type="similarity">
    <text evidence="2">Belongs to the beta-eliminating lyase family.</text>
</comment>
<gene>
    <name evidence="7" type="ORF">KFE25_003745</name>
</gene>
<comment type="cofactor">
    <cofactor evidence="1">
        <name>pyridoxal 5'-phosphate</name>
        <dbReference type="ChEBI" id="CHEBI:597326"/>
    </cofactor>
</comment>
<keyword evidence="5" id="KW-0732">Signal</keyword>
<dbReference type="OrthoDB" id="19261at2759"/>
<feature type="region of interest" description="Disordered" evidence="4">
    <location>
        <begin position="499"/>
        <end position="547"/>
    </location>
</feature>
<feature type="signal peptide" evidence="5">
    <location>
        <begin position="1"/>
        <end position="15"/>
    </location>
</feature>
<evidence type="ECO:0000256" key="2">
    <source>
        <dbReference type="ARBA" id="ARBA00009721"/>
    </source>
</evidence>
<dbReference type="GO" id="GO:0006520">
    <property type="term" value="P:amino acid metabolic process"/>
    <property type="evidence" value="ECO:0007669"/>
    <property type="project" value="InterPro"/>
</dbReference>
<dbReference type="Proteomes" id="UP000751190">
    <property type="component" value="Unassembled WGS sequence"/>
</dbReference>
<dbReference type="Gene3D" id="3.40.640.10">
    <property type="entry name" value="Type I PLP-dependent aspartate aminotransferase-like (Major domain)"/>
    <property type="match status" value="1"/>
</dbReference>
<feature type="compositionally biased region" description="Low complexity" evidence="4">
    <location>
        <begin position="500"/>
        <end position="519"/>
    </location>
</feature>
<evidence type="ECO:0000256" key="4">
    <source>
        <dbReference type="SAM" id="MobiDB-lite"/>
    </source>
</evidence>
<dbReference type="Gene3D" id="3.90.1150.10">
    <property type="entry name" value="Aspartate Aminotransferase, domain 1"/>
    <property type="match status" value="1"/>
</dbReference>
<name>A0A8J5X3R5_DIALT</name>
<evidence type="ECO:0000313" key="8">
    <source>
        <dbReference type="Proteomes" id="UP000751190"/>
    </source>
</evidence>
<dbReference type="PANTHER" id="PTHR32325:SF4">
    <property type="entry name" value="TRYPTOPHANASE"/>
    <property type="match status" value="1"/>
</dbReference>
<evidence type="ECO:0000256" key="3">
    <source>
        <dbReference type="ARBA" id="ARBA00022898"/>
    </source>
</evidence>
<dbReference type="Pfam" id="PF01212">
    <property type="entry name" value="Beta_elim_lyase"/>
    <property type="match status" value="1"/>
</dbReference>
<proteinExistence type="inferred from homology"/>
<dbReference type="SUPFAM" id="SSF53383">
    <property type="entry name" value="PLP-dependent transferases"/>
    <property type="match status" value="1"/>
</dbReference>
<reference evidence="7" key="1">
    <citation type="submission" date="2021-05" db="EMBL/GenBank/DDBJ databases">
        <title>The genome of the haptophyte Pavlova lutheri (Diacronema luteri, Pavlovales) - a model for lipid biosynthesis in eukaryotic algae.</title>
        <authorList>
            <person name="Hulatt C.J."/>
            <person name="Posewitz M.C."/>
        </authorList>
    </citation>
    <scope>NUCLEOTIDE SEQUENCE</scope>
    <source>
        <strain evidence="7">NIVA-4/92</strain>
    </source>
</reference>
<dbReference type="NCBIfam" id="NF009709">
    <property type="entry name" value="PRK13238.1"/>
    <property type="match status" value="1"/>
</dbReference>
<dbReference type="AlphaFoldDB" id="A0A8J5X3R5"/>